<feature type="compositionally biased region" description="Low complexity" evidence="1">
    <location>
        <begin position="86"/>
        <end position="99"/>
    </location>
</feature>
<feature type="compositionally biased region" description="Low complexity" evidence="1">
    <location>
        <begin position="532"/>
        <end position="545"/>
    </location>
</feature>
<evidence type="ECO:0000313" key="2">
    <source>
        <dbReference type="EMBL" id="KAK5696638.1"/>
    </source>
</evidence>
<gene>
    <name evidence="2" type="ORF">LTR97_007942</name>
</gene>
<feature type="compositionally biased region" description="Low complexity" evidence="1">
    <location>
        <begin position="710"/>
        <end position="722"/>
    </location>
</feature>
<feature type="compositionally biased region" description="Polar residues" evidence="1">
    <location>
        <begin position="275"/>
        <end position="295"/>
    </location>
</feature>
<name>A0AAN7VPD2_9PEZI</name>
<feature type="region of interest" description="Disordered" evidence="1">
    <location>
        <begin position="174"/>
        <end position="413"/>
    </location>
</feature>
<protein>
    <submittedName>
        <fullName evidence="2">Uncharacterized protein</fullName>
    </submittedName>
</protein>
<organism evidence="2 3">
    <name type="scientific">Elasticomyces elasticus</name>
    <dbReference type="NCBI Taxonomy" id="574655"/>
    <lineage>
        <taxon>Eukaryota</taxon>
        <taxon>Fungi</taxon>
        <taxon>Dikarya</taxon>
        <taxon>Ascomycota</taxon>
        <taxon>Pezizomycotina</taxon>
        <taxon>Dothideomycetes</taxon>
        <taxon>Dothideomycetidae</taxon>
        <taxon>Mycosphaerellales</taxon>
        <taxon>Teratosphaeriaceae</taxon>
        <taxon>Elasticomyces</taxon>
    </lineage>
</organism>
<reference evidence="2" key="1">
    <citation type="submission" date="2023-08" db="EMBL/GenBank/DDBJ databases">
        <title>Black Yeasts Isolated from many extreme environments.</title>
        <authorList>
            <person name="Coleine C."/>
            <person name="Stajich J.E."/>
            <person name="Selbmann L."/>
        </authorList>
    </citation>
    <scope>NUCLEOTIDE SEQUENCE</scope>
    <source>
        <strain evidence="2">CCFEE 5810</strain>
    </source>
</reference>
<feature type="compositionally biased region" description="Acidic residues" evidence="1">
    <location>
        <begin position="246"/>
        <end position="256"/>
    </location>
</feature>
<feature type="compositionally biased region" description="Low complexity" evidence="1">
    <location>
        <begin position="33"/>
        <end position="43"/>
    </location>
</feature>
<evidence type="ECO:0000313" key="3">
    <source>
        <dbReference type="Proteomes" id="UP001310594"/>
    </source>
</evidence>
<dbReference type="EMBL" id="JAVRQU010000012">
    <property type="protein sequence ID" value="KAK5696638.1"/>
    <property type="molecule type" value="Genomic_DNA"/>
</dbReference>
<feature type="compositionally biased region" description="Polar residues" evidence="1">
    <location>
        <begin position="1"/>
        <end position="17"/>
    </location>
</feature>
<feature type="region of interest" description="Disordered" evidence="1">
    <location>
        <begin position="651"/>
        <end position="766"/>
    </location>
</feature>
<evidence type="ECO:0000256" key="1">
    <source>
        <dbReference type="SAM" id="MobiDB-lite"/>
    </source>
</evidence>
<feature type="compositionally biased region" description="Low complexity" evidence="1">
    <location>
        <begin position="476"/>
        <end position="490"/>
    </location>
</feature>
<feature type="compositionally biased region" description="Polar residues" evidence="1">
    <location>
        <begin position="257"/>
        <end position="268"/>
    </location>
</feature>
<accession>A0AAN7VPD2</accession>
<feature type="compositionally biased region" description="Basic and acidic residues" evidence="1">
    <location>
        <begin position="508"/>
        <end position="517"/>
    </location>
</feature>
<feature type="region of interest" description="Disordered" evidence="1">
    <location>
        <begin position="1"/>
        <end position="157"/>
    </location>
</feature>
<comment type="caution">
    <text evidence="2">The sequence shown here is derived from an EMBL/GenBank/DDBJ whole genome shotgun (WGS) entry which is preliminary data.</text>
</comment>
<sequence length="778" mass="83877">MPSPHSSDSTQDQTEMASSAGAGRPPIAKRHSSQSSHGGSSRQITSPGSAGEHHPLRHAVGARQRHKIMLPRNHSSGRNLAKMGKQVQAAQHVQYAAAADEAGKRHARQRSHEGDSEIRLPGSLDESKPLLRRNVTSHEFPTRNKSSTKLKKNLSHGQLTRLASGKNLVGLGTAGMSKVAPPSPGLKARKGRAKSEEVAVVREKDLHEQEVELMLKRQQQQQERKARNQEDGKAPRHVGFAVGSADGDEESGDMELNETSRMEGSQLQQEDEWTDNSASASPLSTRINTANNSRRPSMMAVDHKPPDEDESEQEPQHPNIRFHMTEVKQPKEQVSQTTTPEADGTPEEDDDTEEDMPSPKSMPAAPLIAHEMPPQEPGPSQLEAPAQPQPPPPHIRSPLHAAKDYPPSVAKRLTSAQLPAPALVSNVTALDDIHSTRGSPAPSIAPSLRSTRSVTGHGHDGAADQEDEQFISKFLPSSSHPSTGSGTNTTAMNTPKIGSFQAPQTLEEGDRTLDRAVKSSNTNGGGPASPEGSTRSASSGATTPSFGVTGKSRFEMQMLKDKALADREAAAELKPDFPHHKYDRRNESLKSYLNLIALGEKQRGLPVSTVTVPLGPEIFQGRFKAVNVELKVVQQYRDPIAESVRRLRGCEGGKLGRRTSPQKKKDGSGALKSSKSAVTLPSRIKPAMQPSKLSTSASPPRMGGQHTPQKAAPGAAPMAKSAILVHTAKGEQQRKVPRRGVSFAGAELTETREYEREEEEEEVGPDGIARMLWDGVGV</sequence>
<proteinExistence type="predicted"/>
<dbReference type="Proteomes" id="UP001310594">
    <property type="component" value="Unassembled WGS sequence"/>
</dbReference>
<dbReference type="AlphaFoldDB" id="A0AAN7VPD2"/>
<feature type="compositionally biased region" description="Basic and acidic residues" evidence="1">
    <location>
        <begin position="222"/>
        <end position="234"/>
    </location>
</feature>
<feature type="compositionally biased region" description="Basic and acidic residues" evidence="1">
    <location>
        <begin position="193"/>
        <end position="215"/>
    </location>
</feature>
<feature type="compositionally biased region" description="Acidic residues" evidence="1">
    <location>
        <begin position="344"/>
        <end position="356"/>
    </location>
</feature>
<feature type="region of interest" description="Disordered" evidence="1">
    <location>
        <begin position="433"/>
        <end position="549"/>
    </location>
</feature>